<dbReference type="InterPro" id="IPR005149">
    <property type="entry name" value="Tscrpt_reg_PadR_N"/>
</dbReference>
<evidence type="ECO:0000313" key="2">
    <source>
        <dbReference type="EMBL" id="EEZ92875.1"/>
    </source>
</evidence>
<evidence type="ECO:0000313" key="3">
    <source>
        <dbReference type="Proteomes" id="UP000009375"/>
    </source>
</evidence>
<dbReference type="PANTHER" id="PTHR43252">
    <property type="entry name" value="TRANSCRIPTIONAL REGULATOR YQJI"/>
    <property type="match status" value="1"/>
</dbReference>
<accession>D2EFH8</accession>
<dbReference type="PANTHER" id="PTHR43252:SF5">
    <property type="entry name" value="TRANSCRIPTIONAL REGULATOR, PADR-LIKE FAMILY"/>
    <property type="match status" value="1"/>
</dbReference>
<dbReference type="EMBL" id="GG730046">
    <property type="protein sequence ID" value="EEZ92875.1"/>
    <property type="molecule type" value="Genomic_DNA"/>
</dbReference>
<reference evidence="2 3" key="1">
    <citation type="journal article" date="2010" name="Proc. Natl. Acad. Sci. U.S.A.">
        <title>Enigmatic, ultrasmall, uncultivated Archaea.</title>
        <authorList>
            <person name="Baker B.J."/>
            <person name="Comolli L.R."/>
            <person name="Dick G.J."/>
            <person name="Hauser L.J."/>
            <person name="Hyatt D."/>
            <person name="Dill B.D."/>
            <person name="Land M.L."/>
            <person name="Verberkmoes N.C."/>
            <person name="Hettich R.L."/>
            <person name="Banfield J.F."/>
        </authorList>
    </citation>
    <scope>NUCLEOTIDE SEQUENCE [LARGE SCALE GENOMIC DNA]</scope>
</reference>
<sequence length="121" mass="14035">MNGRRCRCGPFNVDIIPKGLLQPFILRLLMEKPMHGFEIMEQIFEKTDGMWRPGPAAVYPSLAQLESSGYIESVSKENHGEKARKQYKITEKGKEAIREYDKMSGNITENMNHFMHSLKRF</sequence>
<name>D2EFH8_PARA4</name>
<dbReference type="SUPFAM" id="SSF46785">
    <property type="entry name" value="Winged helix' DNA-binding domain"/>
    <property type="match status" value="1"/>
</dbReference>
<dbReference type="Proteomes" id="UP000009375">
    <property type="component" value="Unassembled WGS sequence"/>
</dbReference>
<dbReference type="AlphaFoldDB" id="D2EFH8"/>
<evidence type="ECO:0000259" key="1">
    <source>
        <dbReference type="Pfam" id="PF03551"/>
    </source>
</evidence>
<dbReference type="Gene3D" id="1.10.10.10">
    <property type="entry name" value="Winged helix-like DNA-binding domain superfamily/Winged helix DNA-binding domain"/>
    <property type="match status" value="1"/>
</dbReference>
<organism evidence="2 3">
    <name type="scientific">Candidatus Parvarchaeum acidiphilum ARMAN-4</name>
    <dbReference type="NCBI Taxonomy" id="662760"/>
    <lineage>
        <taxon>Archaea</taxon>
        <taxon>Candidatus Parvarchaeota</taxon>
        <taxon>Candidatus Parvarchaeum</taxon>
    </lineage>
</organism>
<feature type="domain" description="Transcription regulator PadR N-terminal" evidence="1">
    <location>
        <begin position="25"/>
        <end position="99"/>
    </location>
</feature>
<dbReference type="InterPro" id="IPR036390">
    <property type="entry name" value="WH_DNA-bd_sf"/>
</dbReference>
<dbReference type="InterPro" id="IPR036388">
    <property type="entry name" value="WH-like_DNA-bd_sf"/>
</dbReference>
<gene>
    <name evidence="2" type="ORF">BJBARM4_0496</name>
</gene>
<dbReference type="Pfam" id="PF03551">
    <property type="entry name" value="PadR"/>
    <property type="match status" value="1"/>
</dbReference>
<protein>
    <submittedName>
        <fullName evidence="2">Transcriptional regulator, PadR family</fullName>
    </submittedName>
</protein>
<proteinExistence type="predicted"/>